<keyword evidence="2" id="KW-1185">Reference proteome</keyword>
<proteinExistence type="predicted"/>
<sequence>SALTTRLHRYIVSRLPPDTDLANSQLPDNAALEALPDALAAAARAQGAPGGVLVMVVQPGERNAYDQQVRGRGGLG</sequence>
<gene>
    <name evidence="1" type="ORF">HaLaN_29863</name>
</gene>
<dbReference type="Gene3D" id="3.40.50.1760">
    <property type="entry name" value="Glutathione synthase, substrate-binding domain superfamily, eukaryotic"/>
    <property type="match status" value="1"/>
</dbReference>
<organism evidence="1 2">
    <name type="scientific">Haematococcus lacustris</name>
    <name type="common">Green alga</name>
    <name type="synonym">Haematococcus pluvialis</name>
    <dbReference type="NCBI Taxonomy" id="44745"/>
    <lineage>
        <taxon>Eukaryota</taxon>
        <taxon>Viridiplantae</taxon>
        <taxon>Chlorophyta</taxon>
        <taxon>core chlorophytes</taxon>
        <taxon>Chlorophyceae</taxon>
        <taxon>CS clade</taxon>
        <taxon>Chlamydomonadales</taxon>
        <taxon>Haematococcaceae</taxon>
        <taxon>Haematococcus</taxon>
    </lineage>
</organism>
<accession>A0A6A0AE11</accession>
<dbReference type="AlphaFoldDB" id="A0A6A0AE11"/>
<protein>
    <submittedName>
        <fullName evidence="1">Glutathione synthetase</fullName>
    </submittedName>
</protein>
<feature type="non-terminal residue" evidence="1">
    <location>
        <position position="76"/>
    </location>
</feature>
<dbReference type="EMBL" id="BLLF01005238">
    <property type="protein sequence ID" value="GFH30925.1"/>
    <property type="molecule type" value="Genomic_DNA"/>
</dbReference>
<dbReference type="Proteomes" id="UP000485058">
    <property type="component" value="Unassembled WGS sequence"/>
</dbReference>
<reference evidence="1 2" key="1">
    <citation type="submission" date="2020-02" db="EMBL/GenBank/DDBJ databases">
        <title>Draft genome sequence of Haematococcus lacustris strain NIES-144.</title>
        <authorList>
            <person name="Morimoto D."/>
            <person name="Nakagawa S."/>
            <person name="Yoshida T."/>
            <person name="Sawayama S."/>
        </authorList>
    </citation>
    <scope>NUCLEOTIDE SEQUENCE [LARGE SCALE GENOMIC DNA]</scope>
    <source>
        <strain evidence="1 2">NIES-144</strain>
    </source>
</reference>
<evidence type="ECO:0000313" key="2">
    <source>
        <dbReference type="Proteomes" id="UP000485058"/>
    </source>
</evidence>
<comment type="caution">
    <text evidence="1">The sequence shown here is derived from an EMBL/GenBank/DDBJ whole genome shotgun (WGS) entry which is preliminary data.</text>
</comment>
<feature type="non-terminal residue" evidence="1">
    <location>
        <position position="1"/>
    </location>
</feature>
<evidence type="ECO:0000313" key="1">
    <source>
        <dbReference type="EMBL" id="GFH30925.1"/>
    </source>
</evidence>
<dbReference type="InterPro" id="IPR037013">
    <property type="entry name" value="GSH-S_sub-bd_sf"/>
</dbReference>
<name>A0A6A0AE11_HAELA</name>
<dbReference type="GO" id="GO:0004363">
    <property type="term" value="F:glutathione synthase activity"/>
    <property type="evidence" value="ECO:0007669"/>
    <property type="project" value="InterPro"/>
</dbReference>
<dbReference type="GO" id="GO:0005524">
    <property type="term" value="F:ATP binding"/>
    <property type="evidence" value="ECO:0007669"/>
    <property type="project" value="InterPro"/>
</dbReference>